<organism evidence="1 2">
    <name type="scientific">Pedobacter cryoconitis</name>
    <dbReference type="NCBI Taxonomy" id="188932"/>
    <lineage>
        <taxon>Bacteria</taxon>
        <taxon>Pseudomonadati</taxon>
        <taxon>Bacteroidota</taxon>
        <taxon>Sphingobacteriia</taxon>
        <taxon>Sphingobacteriales</taxon>
        <taxon>Sphingobacteriaceae</taxon>
        <taxon>Pedobacter</taxon>
    </lineage>
</organism>
<proteinExistence type="predicted"/>
<evidence type="ECO:0000313" key="2">
    <source>
        <dbReference type="Proteomes" id="UP000071561"/>
    </source>
</evidence>
<dbReference type="EMBL" id="CP014504">
    <property type="protein sequence ID" value="AMQ01593.1"/>
    <property type="molecule type" value="Genomic_DNA"/>
</dbReference>
<keyword evidence="2" id="KW-1185">Reference proteome</keyword>
<reference evidence="1 2" key="1">
    <citation type="submission" date="2016-03" db="EMBL/GenBank/DDBJ databases">
        <title>Complete genome sequence of Pedobacter cryoconitis PAMC 27485.</title>
        <authorList>
            <person name="Lee J."/>
            <person name="Kim O.-S."/>
        </authorList>
    </citation>
    <scope>NUCLEOTIDE SEQUENCE [LARGE SCALE GENOMIC DNA]</scope>
    <source>
        <strain evidence="1 2">PAMC 27485</strain>
    </source>
</reference>
<dbReference type="KEGG" id="pcm:AY601_4765"/>
<name>A0A127VJW1_9SPHI</name>
<dbReference type="OrthoDB" id="762598at2"/>
<dbReference type="PATRIC" id="fig|188932.3.peg.4941"/>
<accession>A0A127VJW1</accession>
<protein>
    <submittedName>
        <fullName evidence="1">Uncharacterized protein</fullName>
    </submittedName>
</protein>
<sequence>MKKNIILTLTLITVFMINIVKAQTKYDLEKLAYRTAITEVLKGKDAYPEEREISTTLPCLTTKSVNKFRFGTLQFTDGSQSGSKSDLSSTVSFLFSDQAHTKLAGLVIRIQKKAEAKKIGKYIAAKYGKGTVLAAVPKPRATGEVLGYPAVFYVNKKTNQTIVVADNYTEIDGKPDFSTDLFIIDNGTKVADQGSSDTVAERLKRSYKRLQE</sequence>
<evidence type="ECO:0000313" key="1">
    <source>
        <dbReference type="EMBL" id="AMQ01593.1"/>
    </source>
</evidence>
<dbReference type="Proteomes" id="UP000071561">
    <property type="component" value="Chromosome"/>
</dbReference>
<dbReference type="RefSeq" id="WP_068406008.1">
    <property type="nucleotide sequence ID" value="NZ_CP014504.1"/>
</dbReference>
<dbReference type="AlphaFoldDB" id="A0A127VJW1"/>
<gene>
    <name evidence="1" type="ORF">AY601_4765</name>
</gene>